<gene>
    <name evidence="1" type="ORF">FNV43_RR07665</name>
</gene>
<evidence type="ECO:0000313" key="1">
    <source>
        <dbReference type="EMBL" id="KAF3451570.1"/>
    </source>
</evidence>
<organism evidence="1 2">
    <name type="scientific">Rhamnella rubrinervis</name>
    <dbReference type="NCBI Taxonomy" id="2594499"/>
    <lineage>
        <taxon>Eukaryota</taxon>
        <taxon>Viridiplantae</taxon>
        <taxon>Streptophyta</taxon>
        <taxon>Embryophyta</taxon>
        <taxon>Tracheophyta</taxon>
        <taxon>Spermatophyta</taxon>
        <taxon>Magnoliopsida</taxon>
        <taxon>eudicotyledons</taxon>
        <taxon>Gunneridae</taxon>
        <taxon>Pentapetalae</taxon>
        <taxon>rosids</taxon>
        <taxon>fabids</taxon>
        <taxon>Rosales</taxon>
        <taxon>Rhamnaceae</taxon>
        <taxon>rhamnoid group</taxon>
        <taxon>Rhamneae</taxon>
        <taxon>Rhamnella</taxon>
    </lineage>
</organism>
<name>A0A8K0HFT9_9ROSA</name>
<dbReference type="EMBL" id="VOIH02000003">
    <property type="protein sequence ID" value="KAF3451570.1"/>
    <property type="molecule type" value="Genomic_DNA"/>
</dbReference>
<comment type="caution">
    <text evidence="1">The sequence shown here is derived from an EMBL/GenBank/DDBJ whole genome shotgun (WGS) entry which is preliminary data.</text>
</comment>
<keyword evidence="2" id="KW-1185">Reference proteome</keyword>
<proteinExistence type="predicted"/>
<reference evidence="1" key="1">
    <citation type="submission" date="2020-03" db="EMBL/GenBank/DDBJ databases">
        <title>A high-quality chromosome-level genome assembly of a woody plant with both climbing and erect habits, Rhamnella rubrinervis.</title>
        <authorList>
            <person name="Lu Z."/>
            <person name="Yang Y."/>
            <person name="Zhu X."/>
            <person name="Sun Y."/>
        </authorList>
    </citation>
    <scope>NUCLEOTIDE SEQUENCE</scope>
    <source>
        <strain evidence="1">BYM</strain>
        <tissue evidence="1">Leaf</tissue>
    </source>
</reference>
<sequence>MFYLTVSSFKTIRSHSKLIVWFGKMSIADQDPDSDNVSLCANSVVLQPLHSLYAGPIRGLKENKLRFRARLQLRHGKWDCLEEVN</sequence>
<protein>
    <submittedName>
        <fullName evidence="1">Uncharacterized protein</fullName>
    </submittedName>
</protein>
<accession>A0A8K0HFT9</accession>
<dbReference type="Proteomes" id="UP000796880">
    <property type="component" value="Unassembled WGS sequence"/>
</dbReference>
<evidence type="ECO:0000313" key="2">
    <source>
        <dbReference type="Proteomes" id="UP000796880"/>
    </source>
</evidence>
<dbReference type="AlphaFoldDB" id="A0A8K0HFT9"/>